<feature type="domain" description="DUF4921" evidence="1">
    <location>
        <begin position="106"/>
        <end position="312"/>
    </location>
</feature>
<dbReference type="EMBL" id="JABGBW010000011">
    <property type="protein sequence ID" value="MBC2576732.1"/>
    <property type="molecule type" value="Genomic_DNA"/>
</dbReference>
<dbReference type="InterPro" id="IPR053177">
    <property type="entry name" value="ADP-glucose_phosphorylase"/>
</dbReference>
<organism evidence="2 3">
    <name type="scientific">Peptostreptococcus canis</name>
    <dbReference type="NCBI Taxonomy" id="1159213"/>
    <lineage>
        <taxon>Bacteria</taxon>
        <taxon>Bacillati</taxon>
        <taxon>Bacillota</taxon>
        <taxon>Clostridia</taxon>
        <taxon>Peptostreptococcales</taxon>
        <taxon>Peptostreptococcaceae</taxon>
        <taxon>Peptostreptococcus</taxon>
    </lineage>
</organism>
<protein>
    <submittedName>
        <fullName evidence="2">DUF4931 domain-containing protein</fullName>
    </submittedName>
</protein>
<gene>
    <name evidence="2" type="ORF">HLB29_08575</name>
</gene>
<dbReference type="Gene3D" id="3.30.428.10">
    <property type="entry name" value="HIT-like"/>
    <property type="match status" value="2"/>
</dbReference>
<evidence type="ECO:0000313" key="3">
    <source>
        <dbReference type="Proteomes" id="UP000713904"/>
    </source>
</evidence>
<dbReference type="Proteomes" id="UP000713904">
    <property type="component" value="Unassembled WGS sequence"/>
</dbReference>
<comment type="caution">
    <text evidence="2">The sequence shown here is derived from an EMBL/GenBank/DDBJ whole genome shotgun (WGS) entry which is preliminary data.</text>
</comment>
<dbReference type="InterPro" id="IPR001937">
    <property type="entry name" value="GalP_UDPtransf1"/>
</dbReference>
<dbReference type="InterPro" id="IPR036265">
    <property type="entry name" value="HIT-like_sf"/>
</dbReference>
<evidence type="ECO:0000259" key="1">
    <source>
        <dbReference type="Pfam" id="PF16268"/>
    </source>
</evidence>
<dbReference type="RefSeq" id="WP_185624750.1">
    <property type="nucleotide sequence ID" value="NZ_JABGBW010000011.1"/>
</dbReference>
<keyword evidence="3" id="KW-1185">Reference proteome</keyword>
<reference evidence="2 3" key="1">
    <citation type="submission" date="2020-05" db="EMBL/GenBank/DDBJ databases">
        <title>Draft genome of xy-202 and genomic insight in genome of the genus Peptostreptococcus.</title>
        <authorList>
            <person name="Zhang Z."/>
        </authorList>
    </citation>
    <scope>NUCLEOTIDE SEQUENCE [LARGE SCALE GENOMIC DNA]</scope>
    <source>
        <strain evidence="2 3">DSM 27025</strain>
    </source>
</reference>
<proteinExistence type="predicted"/>
<dbReference type="PIRSF" id="PIRSF000808">
    <property type="entry name" value="GalT"/>
    <property type="match status" value="1"/>
</dbReference>
<dbReference type="Pfam" id="PF16268">
    <property type="entry name" value="DUF4921"/>
    <property type="match status" value="1"/>
</dbReference>
<dbReference type="PANTHER" id="PTHR42763">
    <property type="entry name" value="ADP-GLUCOSE PHOSPHORYLASE"/>
    <property type="match status" value="1"/>
</dbReference>
<accession>A0ABR6TMU1</accession>
<dbReference type="SUPFAM" id="SSF54197">
    <property type="entry name" value="HIT-like"/>
    <property type="match status" value="2"/>
</dbReference>
<dbReference type="InterPro" id="IPR032576">
    <property type="entry name" value="DUF4921"/>
</dbReference>
<name>A0ABR6TMU1_9FIRM</name>
<dbReference type="PANTHER" id="PTHR42763:SF1">
    <property type="entry name" value="UDP-GLUCOSE--HEXOSE-1-PHOSPHATE URIDYLYLTRANSFERASE"/>
    <property type="match status" value="1"/>
</dbReference>
<evidence type="ECO:0000313" key="2">
    <source>
        <dbReference type="EMBL" id="MBC2576732.1"/>
    </source>
</evidence>
<sequence>MKEIRKDSITGDLVIYASYRNQRPHDMVNTGENFNGNGEEYSSECPFCRGNESKDDELKDSIELDGDWVSKSVANKFPIIDMSTEEIFGEHEVLIETFRHNGSFYNMNIEEFQFFFTLLVRRVDKLEKEKGIKYVNIFKNFLRNSGASLMHPHSQITSFNLIPPEIQKELQVAREHYKKKKSSLYDDIILAELKYQKRVVYNGKYFLLYVPYATRYNGEIRIIQKDDIEFGKLSVSHINEISYILKELFKKWKTYQGEIPFNMLIHTYPVDNKEKDVFRTHFHIVPRKYNFGGFELSTNLFVCGTDPNQLAEFLKFQ</sequence>